<feature type="compositionally biased region" description="Polar residues" evidence="1">
    <location>
        <begin position="1"/>
        <end position="10"/>
    </location>
</feature>
<sequence>MSSTSMQQPGCSVDTRHVEPVPYNLPDRASQSPLRKDEWKKTFSFTTAKSIGRGASGTVFAINDAWVIKVFGRDAEAQSYLVREKEIFDKLQISALSDYIIFCKEQWASGLVLERFECTLRERLKTFVAGDSKSPHPSALMWSLECCRGLAFLHDNDVIHGDIGCQNVMVSASGHAKLCDFAGSKIGQKDALVAYEIRSQHVRYSGQQPTITTEIFAIGSLLFEIWALKPPYAAELNSVVKERFRVGEFPIGSISNLSMKGVIHRCWLGVYHTVSGVCEDLEAVKPILEFSTLPD</sequence>
<dbReference type="PANTHER" id="PTHR44329">
    <property type="entry name" value="SERINE/THREONINE-PROTEIN KINASE TNNI3K-RELATED"/>
    <property type="match status" value="1"/>
</dbReference>
<feature type="region of interest" description="Disordered" evidence="1">
    <location>
        <begin position="1"/>
        <end position="32"/>
    </location>
</feature>
<reference evidence="3 4" key="1">
    <citation type="submission" date="2016-04" db="EMBL/GenBank/DDBJ databases">
        <title>A degradative enzymes factory behind the ericoid mycorrhizal symbiosis.</title>
        <authorList>
            <consortium name="DOE Joint Genome Institute"/>
            <person name="Martino E."/>
            <person name="Morin E."/>
            <person name="Grelet G."/>
            <person name="Kuo A."/>
            <person name="Kohler A."/>
            <person name="Daghino S."/>
            <person name="Barry K."/>
            <person name="Choi C."/>
            <person name="Cichocki N."/>
            <person name="Clum A."/>
            <person name="Copeland A."/>
            <person name="Hainaut M."/>
            <person name="Haridas S."/>
            <person name="Labutti K."/>
            <person name="Lindquist E."/>
            <person name="Lipzen A."/>
            <person name="Khouja H.-R."/>
            <person name="Murat C."/>
            <person name="Ohm R."/>
            <person name="Olson A."/>
            <person name="Spatafora J."/>
            <person name="Veneault-Fourrey C."/>
            <person name="Henrissat B."/>
            <person name="Grigoriev I."/>
            <person name="Martin F."/>
            <person name="Perotto S."/>
        </authorList>
    </citation>
    <scope>NUCLEOTIDE SEQUENCE [LARGE SCALE GENOMIC DNA]</scope>
    <source>
        <strain evidence="3 4">E</strain>
    </source>
</reference>
<accession>A0A2J6TC01</accession>
<protein>
    <submittedName>
        <fullName evidence="3">Kinase-like protein</fullName>
    </submittedName>
</protein>
<dbReference type="InParanoid" id="A0A2J6TC01"/>
<dbReference type="EMBL" id="KZ613790">
    <property type="protein sequence ID" value="PMD60492.1"/>
    <property type="molecule type" value="Genomic_DNA"/>
</dbReference>
<dbReference type="GO" id="GO:0004674">
    <property type="term" value="F:protein serine/threonine kinase activity"/>
    <property type="evidence" value="ECO:0007669"/>
    <property type="project" value="TreeGrafter"/>
</dbReference>
<dbReference type="SMART" id="SM00220">
    <property type="entry name" value="S_TKc"/>
    <property type="match status" value="1"/>
</dbReference>
<dbReference type="Gene3D" id="1.10.510.10">
    <property type="entry name" value="Transferase(Phosphotransferase) domain 1"/>
    <property type="match status" value="1"/>
</dbReference>
<evidence type="ECO:0000313" key="3">
    <source>
        <dbReference type="EMBL" id="PMD60492.1"/>
    </source>
</evidence>
<gene>
    <name evidence="3" type="ORF">K444DRAFT_561064</name>
</gene>
<dbReference type="InterPro" id="IPR011009">
    <property type="entry name" value="Kinase-like_dom_sf"/>
</dbReference>
<dbReference type="AlphaFoldDB" id="A0A2J6TC01"/>
<keyword evidence="3" id="KW-0418">Kinase</keyword>
<dbReference type="Proteomes" id="UP000235371">
    <property type="component" value="Unassembled WGS sequence"/>
</dbReference>
<evidence type="ECO:0000259" key="2">
    <source>
        <dbReference type="PROSITE" id="PS50011"/>
    </source>
</evidence>
<dbReference type="GO" id="GO:0005524">
    <property type="term" value="F:ATP binding"/>
    <property type="evidence" value="ECO:0007669"/>
    <property type="project" value="InterPro"/>
</dbReference>
<evidence type="ECO:0000313" key="4">
    <source>
        <dbReference type="Proteomes" id="UP000235371"/>
    </source>
</evidence>
<feature type="domain" description="Protein kinase" evidence="2">
    <location>
        <begin position="45"/>
        <end position="295"/>
    </location>
</feature>
<dbReference type="PROSITE" id="PS50011">
    <property type="entry name" value="PROTEIN_KINASE_DOM"/>
    <property type="match status" value="1"/>
</dbReference>
<organism evidence="3 4">
    <name type="scientific">Hyaloscypha bicolor E</name>
    <dbReference type="NCBI Taxonomy" id="1095630"/>
    <lineage>
        <taxon>Eukaryota</taxon>
        <taxon>Fungi</taxon>
        <taxon>Dikarya</taxon>
        <taxon>Ascomycota</taxon>
        <taxon>Pezizomycotina</taxon>
        <taxon>Leotiomycetes</taxon>
        <taxon>Helotiales</taxon>
        <taxon>Hyaloscyphaceae</taxon>
        <taxon>Hyaloscypha</taxon>
        <taxon>Hyaloscypha bicolor</taxon>
    </lineage>
</organism>
<dbReference type="OrthoDB" id="1668230at2759"/>
<dbReference type="RefSeq" id="XP_024737396.1">
    <property type="nucleotide sequence ID" value="XM_024876920.1"/>
</dbReference>
<name>A0A2J6TC01_9HELO</name>
<dbReference type="SUPFAM" id="SSF56112">
    <property type="entry name" value="Protein kinase-like (PK-like)"/>
    <property type="match status" value="1"/>
</dbReference>
<proteinExistence type="predicted"/>
<dbReference type="STRING" id="1095630.A0A2J6TC01"/>
<dbReference type="InterPro" id="IPR000719">
    <property type="entry name" value="Prot_kinase_dom"/>
</dbReference>
<dbReference type="Pfam" id="PF00069">
    <property type="entry name" value="Pkinase"/>
    <property type="match status" value="1"/>
</dbReference>
<dbReference type="InterPro" id="IPR051681">
    <property type="entry name" value="Ser/Thr_Kinases-Pseudokinases"/>
</dbReference>
<dbReference type="PANTHER" id="PTHR44329:SF289">
    <property type="entry name" value="SERINE_THREONINE-PROTEIN KINASE VIK"/>
    <property type="match status" value="1"/>
</dbReference>
<evidence type="ECO:0000256" key="1">
    <source>
        <dbReference type="SAM" id="MobiDB-lite"/>
    </source>
</evidence>
<keyword evidence="3" id="KW-0808">Transferase</keyword>
<dbReference type="GeneID" id="36584997"/>
<keyword evidence="4" id="KW-1185">Reference proteome</keyword>